<reference evidence="1" key="3">
    <citation type="submission" date="2022-01" db="UniProtKB">
        <authorList>
            <consortium name="EnsemblPlants"/>
        </authorList>
    </citation>
    <scope>IDENTIFICATION</scope>
    <source>
        <strain evidence="1">subsp. vulgare</strain>
    </source>
</reference>
<dbReference type="Gramene" id="HORVU.MOREX.r3.2HG0216250.1">
    <property type="protein sequence ID" value="HORVU.MOREX.r3.2HG0216250.1"/>
    <property type="gene ID" value="HORVU.MOREX.r3.2HG0216250"/>
</dbReference>
<dbReference type="Gramene" id="HORVU.MOREX.r2.2HG0179790.1">
    <property type="protein sequence ID" value="HORVU.MOREX.r2.2HG0179790.1"/>
    <property type="gene ID" value="HORVU.MOREX.r2.2HG0179790"/>
</dbReference>
<evidence type="ECO:0000313" key="1">
    <source>
        <dbReference type="EnsemblPlants" id="HORVU.MOREX.r3.2HG0216250.1"/>
    </source>
</evidence>
<protein>
    <submittedName>
        <fullName evidence="1">Uncharacterized protein</fullName>
    </submittedName>
</protein>
<accession>A0A8I6XMM4</accession>
<evidence type="ECO:0000313" key="2">
    <source>
        <dbReference type="Proteomes" id="UP000011116"/>
    </source>
</evidence>
<keyword evidence="2" id="KW-1185">Reference proteome</keyword>
<sequence>MSKLKQDVFDKAHEMALAATTRKRPTQRSYNDLDKVKITSRPTALQLLHMYKDIHNLFVKHSAALVPRNVCFAQPVGGIPSTFKEELLDGVPVAIPYDKQNLCFFIIEVVIDKDVVFQFPMRFDSMYCCGFRVLELGDDPLEKIWYSFGKVLILPNRLFKNRKKSGLSLAYNNFCKIQIFGGLIAKFCHHFRAFQPLKDDDDNSMAQQFKDSIFFVFSEGSRFWFAMCLSLEGVQCKTVYCVRLTDLMADLIQDYGDTSRLCVYLWLPFLEREMDLAATSLHDKSRFLIYSWLFAKRWKNS</sequence>
<name>A0A8I6XMM4_HORVV</name>
<dbReference type="AlphaFoldDB" id="A0A8I6XMM4"/>
<dbReference type="EnsemblPlants" id="HORVU.MOREX.r3.2HG0216250.1">
    <property type="protein sequence ID" value="HORVU.MOREX.r3.2HG0216250.1"/>
    <property type="gene ID" value="HORVU.MOREX.r3.2HG0216250"/>
</dbReference>
<reference evidence="1" key="2">
    <citation type="submission" date="2020-10" db="EMBL/GenBank/DDBJ databases">
        <authorList>
            <person name="Scholz U."/>
            <person name="Mascher M."/>
            <person name="Fiebig A."/>
        </authorList>
    </citation>
    <scope>NUCLEOTIDE SEQUENCE [LARGE SCALE GENOMIC DNA]</scope>
    <source>
        <strain evidence="1">cv. Morex</strain>
    </source>
</reference>
<reference evidence="2" key="1">
    <citation type="journal article" date="2012" name="Nature">
        <title>A physical, genetic and functional sequence assembly of the barley genome.</title>
        <authorList>
            <consortium name="The International Barley Genome Sequencing Consortium"/>
            <person name="Mayer K.F."/>
            <person name="Waugh R."/>
            <person name="Brown J.W."/>
            <person name="Schulman A."/>
            <person name="Langridge P."/>
            <person name="Platzer M."/>
            <person name="Fincher G.B."/>
            <person name="Muehlbauer G.J."/>
            <person name="Sato K."/>
            <person name="Close T.J."/>
            <person name="Wise R.P."/>
            <person name="Stein N."/>
        </authorList>
    </citation>
    <scope>NUCLEOTIDE SEQUENCE [LARGE SCALE GENOMIC DNA]</scope>
    <source>
        <strain evidence="2">cv. Morex</strain>
    </source>
</reference>
<proteinExistence type="predicted"/>
<dbReference type="Proteomes" id="UP000011116">
    <property type="component" value="Chromosome 2H"/>
</dbReference>
<organism evidence="1 2">
    <name type="scientific">Hordeum vulgare subsp. vulgare</name>
    <name type="common">Domesticated barley</name>
    <dbReference type="NCBI Taxonomy" id="112509"/>
    <lineage>
        <taxon>Eukaryota</taxon>
        <taxon>Viridiplantae</taxon>
        <taxon>Streptophyta</taxon>
        <taxon>Embryophyta</taxon>
        <taxon>Tracheophyta</taxon>
        <taxon>Spermatophyta</taxon>
        <taxon>Magnoliopsida</taxon>
        <taxon>Liliopsida</taxon>
        <taxon>Poales</taxon>
        <taxon>Poaceae</taxon>
        <taxon>BOP clade</taxon>
        <taxon>Pooideae</taxon>
        <taxon>Triticodae</taxon>
        <taxon>Triticeae</taxon>
        <taxon>Hordeinae</taxon>
        <taxon>Hordeum</taxon>
    </lineage>
</organism>